<name>S6V1V7_PSESF</name>
<dbReference type="AlphaFoldDB" id="S6V1V7"/>
<evidence type="ECO:0000313" key="2">
    <source>
        <dbReference type="Proteomes" id="UP000015729"/>
    </source>
</evidence>
<accession>S6V1V7</accession>
<dbReference type="Proteomes" id="UP000015729">
    <property type="component" value="Unassembled WGS sequence"/>
</dbReference>
<comment type="caution">
    <text evidence="1">The sequence shown here is derived from an EMBL/GenBank/DDBJ whole genome shotgun (WGS) entry which is preliminary data.</text>
</comment>
<sequence length="127" mass="14758">MEVFQIPVLFADRVFYCVQKLQTRPQWCRVTDRAQVWQRKLLNRRLKQEQVAERNVRDACPFLGLQKGWPCLARFPFLDPLRLYGQLSGDLCSRKPRTFSGPREDAWINKCGLAHGEFGTSEKAVSS</sequence>
<evidence type="ECO:0000313" key="1">
    <source>
        <dbReference type="EMBL" id="EPN62241.1"/>
    </source>
</evidence>
<organism evidence="1 2">
    <name type="scientific">Pseudomonas syringae pv. actinidiae ICMP 18807</name>
    <dbReference type="NCBI Taxonomy" id="1194404"/>
    <lineage>
        <taxon>Bacteria</taxon>
        <taxon>Pseudomonadati</taxon>
        <taxon>Pseudomonadota</taxon>
        <taxon>Gammaproteobacteria</taxon>
        <taxon>Pseudomonadales</taxon>
        <taxon>Pseudomonadaceae</taxon>
        <taxon>Pseudomonas</taxon>
        <taxon>Pseudomonas syringae</taxon>
    </lineage>
</organism>
<dbReference type="EMBL" id="AOKG01000299">
    <property type="protein sequence ID" value="EPN62241.1"/>
    <property type="molecule type" value="Genomic_DNA"/>
</dbReference>
<proteinExistence type="predicted"/>
<gene>
    <name evidence="1" type="ORF">A244_04534</name>
</gene>
<reference evidence="1 2" key="1">
    <citation type="journal article" date="2013" name="PLoS Pathog.">
        <title>Genomic analysis of the Kiwifruit pathogen Pseudomonas syringae pv. actinidiae provides insight into the origins of an emergent plant disease.</title>
        <authorList>
            <person name="McCann H.C."/>
            <person name="Rikkerink E.H."/>
            <person name="Bertels F."/>
            <person name="Fiers M."/>
            <person name="Lu A."/>
            <person name="Rees-George J."/>
            <person name="Andersen M.T."/>
            <person name="Gleave A.P."/>
            <person name="Haubold B."/>
            <person name="Wohlers M.W."/>
            <person name="Guttman D.S."/>
            <person name="Wang P.W."/>
            <person name="Straub C."/>
            <person name="Vanneste J.L."/>
            <person name="Rainey P.B."/>
            <person name="Templeton M.D."/>
        </authorList>
    </citation>
    <scope>NUCLEOTIDE SEQUENCE [LARGE SCALE GENOMIC DNA]</scope>
    <source>
        <strain evidence="1 2">ICMP 18807</strain>
    </source>
</reference>
<protein>
    <submittedName>
        <fullName evidence="1">Uncharacterized protein</fullName>
    </submittedName>
</protein>